<dbReference type="InterPro" id="IPR007318">
    <property type="entry name" value="Phopholipid_MeTrfase"/>
</dbReference>
<reference evidence="7 8" key="1">
    <citation type="submission" date="2024-02" db="EMBL/GenBank/DDBJ databases">
        <title>Janibacter sp. nov., isolated from gut of marine sandworm.</title>
        <authorList>
            <person name="Kim B."/>
            <person name="Jun M.O."/>
            <person name="Shin N.-R."/>
        </authorList>
    </citation>
    <scope>NUCLEOTIDE SEQUENCE [LARGE SCALE GENOMIC DNA]</scope>
    <source>
        <strain evidence="7 8">A1S7</strain>
    </source>
</reference>
<gene>
    <name evidence="7" type="ORF">V1351_07580</name>
</gene>
<keyword evidence="8" id="KW-1185">Reference proteome</keyword>
<evidence type="ECO:0000313" key="8">
    <source>
        <dbReference type="Proteomes" id="UP001382727"/>
    </source>
</evidence>
<keyword evidence="2 6" id="KW-0812">Transmembrane</keyword>
<dbReference type="Gene3D" id="1.20.120.1630">
    <property type="match status" value="1"/>
</dbReference>
<dbReference type="RefSeq" id="WP_338752481.1">
    <property type="nucleotide sequence ID" value="NZ_CP144913.1"/>
</dbReference>
<dbReference type="EC" id="2.1.1.100" evidence="7"/>
<accession>A0ABZ2MLZ5</accession>
<evidence type="ECO:0000256" key="1">
    <source>
        <dbReference type="ARBA" id="ARBA00004127"/>
    </source>
</evidence>
<keyword evidence="3 6" id="KW-1133">Transmembrane helix</keyword>
<keyword evidence="7" id="KW-0489">Methyltransferase</keyword>
<sequence length="170" mass="17591">MLFAGALAVGVAGPLLTLLVPASTISAPPWVWLIGLGLSLTGLAFVLTSQQAMGNSWRIGVDPTERTGLVTTGAFAAVRNPIFSAMALAIAGVMVMTPNAASAADLIALIAGMELQGRVEEPYLLDVHGPDFVAYAARAGRLMPSVGRMKTVSRQSAPTRAAESGSRQEE</sequence>
<dbReference type="Proteomes" id="UP001382727">
    <property type="component" value="Chromosome"/>
</dbReference>
<evidence type="ECO:0000256" key="4">
    <source>
        <dbReference type="ARBA" id="ARBA00023136"/>
    </source>
</evidence>
<keyword evidence="4 6" id="KW-0472">Membrane</keyword>
<proteinExistence type="predicted"/>
<dbReference type="Pfam" id="PF04191">
    <property type="entry name" value="PEMT"/>
    <property type="match status" value="1"/>
</dbReference>
<dbReference type="GO" id="GO:0032259">
    <property type="term" value="P:methylation"/>
    <property type="evidence" value="ECO:0007669"/>
    <property type="project" value="UniProtKB-KW"/>
</dbReference>
<evidence type="ECO:0000313" key="7">
    <source>
        <dbReference type="EMBL" id="WXB78043.1"/>
    </source>
</evidence>
<dbReference type="EMBL" id="CP144913">
    <property type="protein sequence ID" value="WXB78043.1"/>
    <property type="molecule type" value="Genomic_DNA"/>
</dbReference>
<comment type="subcellular location">
    <subcellularLocation>
        <location evidence="1">Endomembrane system</location>
        <topology evidence="1">Multi-pass membrane protein</topology>
    </subcellularLocation>
</comment>
<feature type="region of interest" description="Disordered" evidence="5">
    <location>
        <begin position="149"/>
        <end position="170"/>
    </location>
</feature>
<keyword evidence="7" id="KW-0808">Transferase</keyword>
<feature type="transmembrane region" description="Helical" evidence="6">
    <location>
        <begin position="29"/>
        <end position="48"/>
    </location>
</feature>
<evidence type="ECO:0000256" key="3">
    <source>
        <dbReference type="ARBA" id="ARBA00022989"/>
    </source>
</evidence>
<evidence type="ECO:0000256" key="2">
    <source>
        <dbReference type="ARBA" id="ARBA00022692"/>
    </source>
</evidence>
<name>A0ABZ2MLZ5_9MICO</name>
<protein>
    <submittedName>
        <fullName evidence="7">Isoprenylcysteine carboxylmethyltransferase family protein</fullName>
        <ecNumber evidence="7">2.1.1.100</ecNumber>
        <ecNumber evidence="7">2.1.1.334</ecNumber>
    </submittedName>
</protein>
<dbReference type="EC" id="2.1.1.334" evidence="7"/>
<evidence type="ECO:0000256" key="6">
    <source>
        <dbReference type="SAM" id="Phobius"/>
    </source>
</evidence>
<evidence type="ECO:0000256" key="5">
    <source>
        <dbReference type="SAM" id="MobiDB-lite"/>
    </source>
</evidence>
<dbReference type="GO" id="GO:0004671">
    <property type="term" value="F:protein C-terminal S-isoprenylcysteine carboxyl O-methyltransferase activity"/>
    <property type="evidence" value="ECO:0007669"/>
    <property type="project" value="UniProtKB-EC"/>
</dbReference>
<organism evidence="7 8">
    <name type="scientific">Janibacter alittae</name>
    <dbReference type="NCBI Taxonomy" id="3115209"/>
    <lineage>
        <taxon>Bacteria</taxon>
        <taxon>Bacillati</taxon>
        <taxon>Actinomycetota</taxon>
        <taxon>Actinomycetes</taxon>
        <taxon>Micrococcales</taxon>
        <taxon>Intrasporangiaceae</taxon>
        <taxon>Janibacter</taxon>
    </lineage>
</organism>